<dbReference type="AlphaFoldDB" id="A0A518CY14"/>
<comment type="subcellular location">
    <subcellularLocation>
        <location evidence="1">Membrane</location>
        <topology evidence="1">Multi-pass membrane protein</topology>
    </subcellularLocation>
</comment>
<sequence length="608" mass="63888">MTPEILFVLVVTGLAGALFISGRVRLDVVAILVVLALVLGGILSPAEALAGFGNPVVIMVAGLLVISDMLARTGVAQLLGQWLGRHGRGSEVRLIVLISLVVGVLGCFMTNAAVVAIFLPVVLSLGNTTRLNASRLLLPLAYAGLVSGMLTLIATAPNLVVASELERAGFEPFGFFSFTPIGGAVLLVFVLYMILVGRHLLPGAPVSAPTTPARNFDELLSEFDLLGTANRLHVPAGSPLVGRTLAASEIGSRYETRVILLERVGRLGREVLTTPAAETELRGGDVLVVGGPGEGREKMVHELGLRLLPTTAGDRERWIREAGIAKVLVHPESSLIGRTLRGIALRSTYGVQVLAVRRAGGALDGFLDEELASGDALLVIGPWKRIRQLQSSLRDFVVLALPTEIEHVVPAWRRAPIAVTILAVMVTLSAFEIVPVVVAVLIAVLLAVGSRCLTMEQSYGAIQWSTIVLIAGMMSITRAMISTGAVDLVVDQLVAGIGGYGPHVMMTALFALTAASSAVLSNTATAVLLAPIAIRAASSFEIDPHAFAMTVAIAASAGFVVPMSSPAMMLVVGPGKYRLTDFVVVGIPMLVLTWIVTMLLVPILFPLV</sequence>
<dbReference type="PANTHER" id="PTHR43652:SF1">
    <property type="entry name" value="RESPONSE REGULATOR"/>
    <property type="match status" value="1"/>
</dbReference>
<dbReference type="Pfam" id="PF03600">
    <property type="entry name" value="CitMHS"/>
    <property type="match status" value="1"/>
</dbReference>
<dbReference type="RefSeq" id="WP_145185006.1">
    <property type="nucleotide sequence ID" value="NZ_CP036290.1"/>
</dbReference>
<feature type="domain" description="RCK C-terminal" evidence="8">
    <location>
        <begin position="311"/>
        <end position="395"/>
    </location>
</feature>
<dbReference type="OrthoDB" id="9765532at2"/>
<dbReference type="InterPro" id="IPR004680">
    <property type="entry name" value="Cit_transptr-like_dom"/>
</dbReference>
<dbReference type="Pfam" id="PF02080">
    <property type="entry name" value="TrkA_C"/>
    <property type="match status" value="2"/>
</dbReference>
<keyword evidence="2" id="KW-0813">Transport</keyword>
<evidence type="ECO:0000313" key="10">
    <source>
        <dbReference type="Proteomes" id="UP000319342"/>
    </source>
</evidence>
<feature type="transmembrane region" description="Helical" evidence="7">
    <location>
        <begin position="508"/>
        <end position="534"/>
    </location>
</feature>
<evidence type="ECO:0000256" key="4">
    <source>
        <dbReference type="ARBA" id="ARBA00022737"/>
    </source>
</evidence>
<feature type="transmembrane region" description="Helical" evidence="7">
    <location>
        <begin position="546"/>
        <end position="570"/>
    </location>
</feature>
<gene>
    <name evidence="9" type="primary">sdcS_1</name>
    <name evidence="9" type="ORF">Pla163_12040</name>
</gene>
<dbReference type="PANTHER" id="PTHR43652">
    <property type="entry name" value="BASIC AMINO ACID ANTIPORTER YFCC-RELATED"/>
    <property type="match status" value="1"/>
</dbReference>
<evidence type="ECO:0000259" key="8">
    <source>
        <dbReference type="PROSITE" id="PS51202"/>
    </source>
</evidence>
<dbReference type="InterPro" id="IPR036721">
    <property type="entry name" value="RCK_C_sf"/>
</dbReference>
<reference evidence="9 10" key="1">
    <citation type="submission" date="2019-02" db="EMBL/GenBank/DDBJ databases">
        <title>Deep-cultivation of Planctomycetes and their phenomic and genomic characterization uncovers novel biology.</title>
        <authorList>
            <person name="Wiegand S."/>
            <person name="Jogler M."/>
            <person name="Boedeker C."/>
            <person name="Pinto D."/>
            <person name="Vollmers J."/>
            <person name="Rivas-Marin E."/>
            <person name="Kohn T."/>
            <person name="Peeters S.H."/>
            <person name="Heuer A."/>
            <person name="Rast P."/>
            <person name="Oberbeckmann S."/>
            <person name="Bunk B."/>
            <person name="Jeske O."/>
            <person name="Meyerdierks A."/>
            <person name="Storesund J.E."/>
            <person name="Kallscheuer N."/>
            <person name="Luecker S."/>
            <person name="Lage O.M."/>
            <person name="Pohl T."/>
            <person name="Merkel B.J."/>
            <person name="Hornburger P."/>
            <person name="Mueller R.-W."/>
            <person name="Bruemmer F."/>
            <person name="Labrenz M."/>
            <person name="Spormann A.M."/>
            <person name="Op den Camp H."/>
            <person name="Overmann J."/>
            <person name="Amann R."/>
            <person name="Jetten M.S.M."/>
            <person name="Mascher T."/>
            <person name="Medema M.H."/>
            <person name="Devos D.P."/>
            <person name="Kaster A.-K."/>
            <person name="Ovreas L."/>
            <person name="Rohde M."/>
            <person name="Galperin M.Y."/>
            <person name="Jogler C."/>
        </authorList>
    </citation>
    <scope>NUCLEOTIDE SEQUENCE [LARGE SCALE GENOMIC DNA]</scope>
    <source>
        <strain evidence="9 10">Pla163</strain>
    </source>
</reference>
<evidence type="ECO:0000256" key="2">
    <source>
        <dbReference type="ARBA" id="ARBA00022448"/>
    </source>
</evidence>
<keyword evidence="6 7" id="KW-0472">Membrane</keyword>
<dbReference type="EMBL" id="CP036290">
    <property type="protein sequence ID" value="QDU84100.1"/>
    <property type="molecule type" value="Genomic_DNA"/>
</dbReference>
<organism evidence="9 10">
    <name type="scientific">Rohdeia mirabilis</name>
    <dbReference type="NCBI Taxonomy" id="2528008"/>
    <lineage>
        <taxon>Bacteria</taxon>
        <taxon>Pseudomonadati</taxon>
        <taxon>Planctomycetota</taxon>
        <taxon>Planctomycetia</taxon>
        <taxon>Planctomycetia incertae sedis</taxon>
        <taxon>Rohdeia</taxon>
    </lineage>
</organism>
<feature type="transmembrane region" description="Helical" evidence="7">
    <location>
        <begin position="461"/>
        <end position="481"/>
    </location>
</feature>
<dbReference type="GO" id="GO:0005886">
    <property type="term" value="C:plasma membrane"/>
    <property type="evidence" value="ECO:0007669"/>
    <property type="project" value="TreeGrafter"/>
</dbReference>
<feature type="transmembrane region" description="Helical" evidence="7">
    <location>
        <begin position="582"/>
        <end position="605"/>
    </location>
</feature>
<feature type="transmembrane region" description="Helical" evidence="7">
    <location>
        <begin position="28"/>
        <end position="46"/>
    </location>
</feature>
<feature type="transmembrane region" description="Helical" evidence="7">
    <location>
        <begin position="52"/>
        <end position="71"/>
    </location>
</feature>
<protein>
    <submittedName>
        <fullName evidence="9">Sodium-dependent dicarboxylate transporter SdcS</fullName>
    </submittedName>
</protein>
<keyword evidence="4" id="KW-0677">Repeat</keyword>
<keyword evidence="3 7" id="KW-0812">Transmembrane</keyword>
<evidence type="ECO:0000256" key="1">
    <source>
        <dbReference type="ARBA" id="ARBA00004141"/>
    </source>
</evidence>
<evidence type="ECO:0000313" key="9">
    <source>
        <dbReference type="EMBL" id="QDU84100.1"/>
    </source>
</evidence>
<proteinExistence type="predicted"/>
<feature type="transmembrane region" description="Helical" evidence="7">
    <location>
        <begin position="139"/>
        <end position="161"/>
    </location>
</feature>
<feature type="transmembrane region" description="Helical" evidence="7">
    <location>
        <begin position="173"/>
        <end position="195"/>
    </location>
</feature>
<feature type="domain" description="RCK C-terminal" evidence="8">
    <location>
        <begin position="217"/>
        <end position="306"/>
    </location>
</feature>
<dbReference type="Gene3D" id="3.30.70.1450">
    <property type="entry name" value="Regulator of K+ conductance, C-terminal domain"/>
    <property type="match status" value="2"/>
</dbReference>
<accession>A0A518CY14</accession>
<dbReference type="InterPro" id="IPR006037">
    <property type="entry name" value="RCK_C"/>
</dbReference>
<dbReference type="InterPro" id="IPR051679">
    <property type="entry name" value="DASS-Related_Transporters"/>
</dbReference>
<dbReference type="GO" id="GO:0008324">
    <property type="term" value="F:monoatomic cation transmembrane transporter activity"/>
    <property type="evidence" value="ECO:0007669"/>
    <property type="project" value="InterPro"/>
</dbReference>
<keyword evidence="5 7" id="KW-1133">Transmembrane helix</keyword>
<dbReference type="PROSITE" id="PS51202">
    <property type="entry name" value="RCK_C"/>
    <property type="match status" value="2"/>
</dbReference>
<evidence type="ECO:0000256" key="7">
    <source>
        <dbReference type="SAM" id="Phobius"/>
    </source>
</evidence>
<evidence type="ECO:0000256" key="6">
    <source>
        <dbReference type="ARBA" id="ARBA00023136"/>
    </source>
</evidence>
<evidence type="ECO:0000256" key="3">
    <source>
        <dbReference type="ARBA" id="ARBA00022692"/>
    </source>
</evidence>
<name>A0A518CY14_9BACT</name>
<evidence type="ECO:0000256" key="5">
    <source>
        <dbReference type="ARBA" id="ARBA00022989"/>
    </source>
</evidence>
<dbReference type="Proteomes" id="UP000319342">
    <property type="component" value="Chromosome"/>
</dbReference>
<feature type="transmembrane region" description="Helical" evidence="7">
    <location>
        <begin position="6"/>
        <end position="21"/>
    </location>
</feature>
<dbReference type="SUPFAM" id="SSF116726">
    <property type="entry name" value="TrkA C-terminal domain-like"/>
    <property type="match status" value="2"/>
</dbReference>
<feature type="transmembrane region" description="Helical" evidence="7">
    <location>
        <begin position="417"/>
        <end position="449"/>
    </location>
</feature>
<feature type="transmembrane region" description="Helical" evidence="7">
    <location>
        <begin position="92"/>
        <end position="119"/>
    </location>
</feature>
<keyword evidence="10" id="KW-1185">Reference proteome</keyword>
<dbReference type="GO" id="GO:0006813">
    <property type="term" value="P:potassium ion transport"/>
    <property type="evidence" value="ECO:0007669"/>
    <property type="project" value="InterPro"/>
</dbReference>